<organism evidence="8 9">
    <name type="scientific">Helicobacter canadensis MIT 98-5491</name>
    <dbReference type="NCBI Taxonomy" id="537970"/>
    <lineage>
        <taxon>Bacteria</taxon>
        <taxon>Pseudomonadati</taxon>
        <taxon>Campylobacterota</taxon>
        <taxon>Epsilonproteobacteria</taxon>
        <taxon>Campylobacterales</taxon>
        <taxon>Helicobacteraceae</taxon>
        <taxon>Helicobacter</taxon>
    </lineage>
</organism>
<dbReference type="AlphaFoldDB" id="C5ZWR6"/>
<keyword evidence="9" id="KW-1185">Reference proteome</keyword>
<evidence type="ECO:0000256" key="5">
    <source>
        <dbReference type="ARBA" id="ARBA00023136"/>
    </source>
</evidence>
<dbReference type="HOGENOM" id="CLU_085114_3_1_7"/>
<keyword evidence="2 7" id="KW-0813">Transport</keyword>
<dbReference type="Proteomes" id="UP000007032">
    <property type="component" value="Chromosome"/>
</dbReference>
<dbReference type="GO" id="GO:0046933">
    <property type="term" value="F:proton-transporting ATP synthase activity, rotational mechanism"/>
    <property type="evidence" value="ECO:0007669"/>
    <property type="project" value="UniProtKB-UniRule"/>
</dbReference>
<reference evidence="8 9" key="1">
    <citation type="journal article" date="2009" name="J. Bacteriol.">
        <title>Genome sequence of the emerging pathogen Helicobacter canadensis.</title>
        <authorList>
            <person name="Loman N.J."/>
            <person name="Snyder L.A."/>
            <person name="Linton J.D."/>
            <person name="Langdon R."/>
            <person name="Lawson A.J."/>
            <person name="Weinstock G.M."/>
            <person name="Wren B.W."/>
            <person name="Pallen M.J."/>
        </authorList>
    </citation>
    <scope>NUCLEOTIDE SEQUENCE [LARGE SCALE GENOMIC DNA]</scope>
    <source>
        <strain evidence="8 9">MIT 98-5491</strain>
    </source>
</reference>
<dbReference type="STRING" id="537970.HCAN_0870"/>
<dbReference type="InterPro" id="IPR026015">
    <property type="entry name" value="ATP_synth_OSCP/delta_N_sf"/>
</dbReference>
<comment type="similarity">
    <text evidence="7">Belongs to the ATPase delta chain family.</text>
</comment>
<evidence type="ECO:0000256" key="2">
    <source>
        <dbReference type="ARBA" id="ARBA00022448"/>
    </source>
</evidence>
<accession>C5ZWR6</accession>
<keyword evidence="6 7" id="KW-0066">ATP synthesis</keyword>
<dbReference type="EMBL" id="CM000776">
    <property type="protein sequence ID" value="EES89584.1"/>
    <property type="molecule type" value="Genomic_DNA"/>
</dbReference>
<dbReference type="eggNOG" id="COG0712">
    <property type="taxonomic scope" value="Bacteria"/>
</dbReference>
<dbReference type="HAMAP" id="MF_01416">
    <property type="entry name" value="ATP_synth_delta_bact"/>
    <property type="match status" value="1"/>
</dbReference>
<evidence type="ECO:0000313" key="9">
    <source>
        <dbReference type="Proteomes" id="UP000007032"/>
    </source>
</evidence>
<dbReference type="GO" id="GO:0045259">
    <property type="term" value="C:proton-transporting ATP synthase complex"/>
    <property type="evidence" value="ECO:0007669"/>
    <property type="project" value="UniProtKB-KW"/>
</dbReference>
<evidence type="ECO:0000313" key="8">
    <source>
        <dbReference type="EMBL" id="EES89584.1"/>
    </source>
</evidence>
<dbReference type="NCBIfam" id="NF006291">
    <property type="entry name" value="PRK08474.1"/>
    <property type="match status" value="1"/>
</dbReference>
<dbReference type="SUPFAM" id="SSF47928">
    <property type="entry name" value="N-terminal domain of the delta subunit of the F1F0-ATP synthase"/>
    <property type="match status" value="1"/>
</dbReference>
<comment type="function">
    <text evidence="7">This protein is part of the stalk that links CF(0) to CF(1). It either transmits conformational changes from CF(0) to CF(1) or is implicated in proton conduction.</text>
</comment>
<evidence type="ECO:0000256" key="6">
    <source>
        <dbReference type="ARBA" id="ARBA00023310"/>
    </source>
</evidence>
<keyword evidence="4 7" id="KW-0406">Ion transport</keyword>
<dbReference type="GO" id="GO:0005886">
    <property type="term" value="C:plasma membrane"/>
    <property type="evidence" value="ECO:0007669"/>
    <property type="project" value="UniProtKB-SubCell"/>
</dbReference>
<dbReference type="Gene3D" id="1.10.520.20">
    <property type="entry name" value="N-terminal domain of the delta subunit of the F1F0-ATP synthase"/>
    <property type="match status" value="1"/>
</dbReference>
<keyword evidence="3 7" id="KW-0375">Hydrogen ion transport</keyword>
<dbReference type="Pfam" id="PF00213">
    <property type="entry name" value="OSCP"/>
    <property type="match status" value="1"/>
</dbReference>
<keyword evidence="5 7" id="KW-0472">Membrane</keyword>
<evidence type="ECO:0000256" key="3">
    <source>
        <dbReference type="ARBA" id="ARBA00022781"/>
    </source>
</evidence>
<dbReference type="OrthoDB" id="5339308at2"/>
<dbReference type="InterPro" id="IPR000711">
    <property type="entry name" value="ATPase_OSCP/dsu"/>
</dbReference>
<keyword evidence="7" id="KW-1003">Cell membrane</keyword>
<evidence type="ECO:0000256" key="4">
    <source>
        <dbReference type="ARBA" id="ARBA00023065"/>
    </source>
</evidence>
<proteinExistence type="inferred from homology"/>
<dbReference type="RefSeq" id="WP_006655572.1">
    <property type="nucleotide sequence ID" value="NZ_CM000776.2"/>
</dbReference>
<sequence>MKELIAKRYIKAFSKDAVKSELEKDLEFLSTLANAYQISKFKEIVESPYVDISKKVEFILQVILENKTTQRFSNFIKVLAEHKRLNLFQELYAELFSYIAFLNKEYVANLRVSEKYDEVVLNDIQSQFSKKLGVNLILKQEIVQEIGIKLIVEDLGIEISFSQEKFIQDLRNHIIKAF</sequence>
<name>C5ZWR6_9HELI</name>
<evidence type="ECO:0000256" key="7">
    <source>
        <dbReference type="HAMAP-Rule" id="MF_01416"/>
    </source>
</evidence>
<evidence type="ECO:0000256" key="1">
    <source>
        <dbReference type="ARBA" id="ARBA00004370"/>
    </source>
</evidence>
<comment type="subcellular location">
    <subcellularLocation>
        <location evidence="7">Cell membrane</location>
        <topology evidence="7">Peripheral membrane protein</topology>
    </subcellularLocation>
    <subcellularLocation>
        <location evidence="1">Membrane</location>
    </subcellularLocation>
</comment>
<protein>
    <recommendedName>
        <fullName evidence="7">ATP synthase subunit delta</fullName>
    </recommendedName>
    <alternativeName>
        <fullName evidence="7">ATP synthase F(1) sector subunit delta</fullName>
    </alternativeName>
    <alternativeName>
        <fullName evidence="7">F-type ATPase subunit delta</fullName>
        <shortName evidence="7">F-ATPase subunit delta</shortName>
    </alternativeName>
</protein>
<keyword evidence="7" id="KW-0139">CF(1)</keyword>
<comment type="function">
    <text evidence="7">F(1)F(0) ATP synthase produces ATP from ADP in the presence of a proton or sodium gradient. F-type ATPases consist of two structural domains, F(1) containing the extramembraneous catalytic core and F(0) containing the membrane proton channel, linked together by a central stalk and a peripheral stalk. During catalysis, ATP synthesis in the catalytic domain of F(1) is coupled via a rotary mechanism of the central stalk subunits to proton translocation.</text>
</comment>
<gene>
    <name evidence="7 8" type="primary">atpH</name>
    <name evidence="8" type="ORF">HCAN_0870</name>
</gene>